<dbReference type="AlphaFoldDB" id="A0A9D2A9Z8"/>
<feature type="transmembrane region" description="Helical" evidence="7">
    <location>
        <begin position="7"/>
        <end position="29"/>
    </location>
</feature>
<feature type="transmembrane region" description="Helical" evidence="7">
    <location>
        <begin position="238"/>
        <end position="257"/>
    </location>
</feature>
<accession>A0A9D2A9Z8</accession>
<evidence type="ECO:0000256" key="7">
    <source>
        <dbReference type="RuleBase" id="RU363032"/>
    </source>
</evidence>
<sequence length="272" mass="30617">MKKVTKVITWVFILGLSFITIFPFIYMILGGLMSFSETTSIPPTLIPHHLHFENYIQVFQQAPFLKYFVNTVITASIDTVCVLITSLLAAFALTTLDFKGKKFVKLIMVALLMVPSEAIIFTNYNTIVQWGLLNTYVGLFLPFTTSVFYIYYLNSYFQGIPRSIYEAAKISGASNWEYVWKILVPMSKPALTTVGLLSFISGWNSFLWPLLVTNNDNMRLLNNGLSNFVSEGGAQTQLQLAAATLTVIPILVIYFIFRKQIIQGVTRDGIKG</sequence>
<feature type="transmembrane region" description="Helical" evidence="7">
    <location>
        <begin position="190"/>
        <end position="211"/>
    </location>
</feature>
<reference evidence="9" key="1">
    <citation type="journal article" date="2021" name="PeerJ">
        <title>Extensive microbial diversity within the chicken gut microbiome revealed by metagenomics and culture.</title>
        <authorList>
            <person name="Gilroy R."/>
            <person name="Ravi A."/>
            <person name="Getino M."/>
            <person name="Pursley I."/>
            <person name="Horton D.L."/>
            <person name="Alikhan N.F."/>
            <person name="Baker D."/>
            <person name="Gharbi K."/>
            <person name="Hall N."/>
            <person name="Watson M."/>
            <person name="Adriaenssens E.M."/>
            <person name="Foster-Nyarko E."/>
            <person name="Jarju S."/>
            <person name="Secka A."/>
            <person name="Antonio M."/>
            <person name="Oren A."/>
            <person name="Chaudhuri R.R."/>
            <person name="La Ragione R."/>
            <person name="Hildebrand F."/>
            <person name="Pallen M.J."/>
        </authorList>
    </citation>
    <scope>NUCLEOTIDE SEQUENCE</scope>
    <source>
        <strain evidence="9">6627</strain>
    </source>
</reference>
<feature type="transmembrane region" description="Helical" evidence="7">
    <location>
        <begin position="67"/>
        <end position="91"/>
    </location>
</feature>
<dbReference type="GO" id="GO:0055085">
    <property type="term" value="P:transmembrane transport"/>
    <property type="evidence" value="ECO:0007669"/>
    <property type="project" value="InterPro"/>
</dbReference>
<feature type="transmembrane region" description="Helical" evidence="7">
    <location>
        <begin position="103"/>
        <end position="121"/>
    </location>
</feature>
<evidence type="ECO:0000313" key="9">
    <source>
        <dbReference type="EMBL" id="HIX01826.1"/>
    </source>
</evidence>
<dbReference type="EMBL" id="DXFP01000029">
    <property type="protein sequence ID" value="HIX01826.1"/>
    <property type="molecule type" value="Genomic_DNA"/>
</dbReference>
<keyword evidence="6 7" id="KW-0472">Membrane</keyword>
<dbReference type="SUPFAM" id="SSF161098">
    <property type="entry name" value="MetI-like"/>
    <property type="match status" value="1"/>
</dbReference>
<evidence type="ECO:0000259" key="8">
    <source>
        <dbReference type="PROSITE" id="PS50928"/>
    </source>
</evidence>
<dbReference type="InterPro" id="IPR035906">
    <property type="entry name" value="MetI-like_sf"/>
</dbReference>
<dbReference type="Pfam" id="PF00528">
    <property type="entry name" value="BPD_transp_1"/>
    <property type="match status" value="1"/>
</dbReference>
<evidence type="ECO:0000256" key="6">
    <source>
        <dbReference type="ARBA" id="ARBA00023136"/>
    </source>
</evidence>
<proteinExistence type="inferred from homology"/>
<name>A0A9D2A9Z8_9LACO</name>
<comment type="caution">
    <text evidence="9">The sequence shown here is derived from an EMBL/GenBank/DDBJ whole genome shotgun (WGS) entry which is preliminary data.</text>
</comment>
<keyword evidence="2 7" id="KW-0813">Transport</keyword>
<dbReference type="GO" id="GO:0005886">
    <property type="term" value="C:plasma membrane"/>
    <property type="evidence" value="ECO:0007669"/>
    <property type="project" value="UniProtKB-SubCell"/>
</dbReference>
<evidence type="ECO:0000256" key="1">
    <source>
        <dbReference type="ARBA" id="ARBA00004651"/>
    </source>
</evidence>
<dbReference type="Proteomes" id="UP000823963">
    <property type="component" value="Unassembled WGS sequence"/>
</dbReference>
<dbReference type="PANTHER" id="PTHR43744:SF12">
    <property type="entry name" value="ABC TRANSPORTER PERMEASE PROTEIN MG189-RELATED"/>
    <property type="match status" value="1"/>
</dbReference>
<comment type="similarity">
    <text evidence="7">Belongs to the binding-protein-dependent transport system permease family.</text>
</comment>
<reference evidence="9" key="2">
    <citation type="submission" date="2021-04" db="EMBL/GenBank/DDBJ databases">
        <authorList>
            <person name="Gilroy R."/>
        </authorList>
    </citation>
    <scope>NUCLEOTIDE SEQUENCE</scope>
    <source>
        <strain evidence="9">6627</strain>
    </source>
</reference>
<dbReference type="Gene3D" id="1.10.3720.10">
    <property type="entry name" value="MetI-like"/>
    <property type="match status" value="1"/>
</dbReference>
<feature type="domain" description="ABC transmembrane type-1" evidence="8">
    <location>
        <begin position="68"/>
        <end position="257"/>
    </location>
</feature>
<dbReference type="InterPro" id="IPR000515">
    <property type="entry name" value="MetI-like"/>
</dbReference>
<evidence type="ECO:0000256" key="3">
    <source>
        <dbReference type="ARBA" id="ARBA00022475"/>
    </source>
</evidence>
<evidence type="ECO:0000313" key="10">
    <source>
        <dbReference type="Proteomes" id="UP000823963"/>
    </source>
</evidence>
<dbReference type="PROSITE" id="PS50928">
    <property type="entry name" value="ABC_TM1"/>
    <property type="match status" value="1"/>
</dbReference>
<protein>
    <submittedName>
        <fullName evidence="9">Carbohydrate ABC transporter permease</fullName>
    </submittedName>
</protein>
<gene>
    <name evidence="9" type="ORF">H9861_03630</name>
</gene>
<keyword evidence="3" id="KW-1003">Cell membrane</keyword>
<keyword evidence="5 7" id="KW-1133">Transmembrane helix</keyword>
<evidence type="ECO:0000256" key="2">
    <source>
        <dbReference type="ARBA" id="ARBA00022448"/>
    </source>
</evidence>
<dbReference type="PANTHER" id="PTHR43744">
    <property type="entry name" value="ABC TRANSPORTER PERMEASE PROTEIN MG189-RELATED-RELATED"/>
    <property type="match status" value="1"/>
</dbReference>
<comment type="subcellular location">
    <subcellularLocation>
        <location evidence="1 7">Cell membrane</location>
        <topology evidence="1 7">Multi-pass membrane protein</topology>
    </subcellularLocation>
</comment>
<organism evidence="9 10">
    <name type="scientific">Candidatus Ligilactobacillus excrementigallinarum</name>
    <dbReference type="NCBI Taxonomy" id="2838641"/>
    <lineage>
        <taxon>Bacteria</taxon>
        <taxon>Bacillati</taxon>
        <taxon>Bacillota</taxon>
        <taxon>Bacilli</taxon>
        <taxon>Lactobacillales</taxon>
        <taxon>Lactobacillaceae</taxon>
        <taxon>Ligilactobacillus</taxon>
    </lineage>
</organism>
<keyword evidence="4 7" id="KW-0812">Transmembrane</keyword>
<dbReference type="CDD" id="cd06261">
    <property type="entry name" value="TM_PBP2"/>
    <property type="match status" value="1"/>
</dbReference>
<evidence type="ECO:0000256" key="4">
    <source>
        <dbReference type="ARBA" id="ARBA00022692"/>
    </source>
</evidence>
<evidence type="ECO:0000256" key="5">
    <source>
        <dbReference type="ARBA" id="ARBA00022989"/>
    </source>
</evidence>
<feature type="transmembrane region" description="Helical" evidence="7">
    <location>
        <begin position="127"/>
        <end position="152"/>
    </location>
</feature>